<organism evidence="2 3">
    <name type="scientific">Methanococcus maripaludis</name>
    <name type="common">Methanococcus deltae</name>
    <dbReference type="NCBI Taxonomy" id="39152"/>
    <lineage>
        <taxon>Archaea</taxon>
        <taxon>Methanobacteriati</taxon>
        <taxon>Methanobacteriota</taxon>
        <taxon>Methanomada group</taxon>
        <taxon>Methanococci</taxon>
        <taxon>Methanococcales</taxon>
        <taxon>Methanococcaceae</taxon>
        <taxon>Methanococcus</taxon>
    </lineage>
</organism>
<gene>
    <name evidence="2" type="ORF">HNP92_000270</name>
</gene>
<accession>A0A7J9S2Y9</accession>
<keyword evidence="1" id="KW-0812">Transmembrane</keyword>
<reference evidence="2 3" key="1">
    <citation type="submission" date="2020-08" db="EMBL/GenBank/DDBJ databases">
        <title>Genomic Encyclopedia of Type Strains, Phase IV (KMG-V): Genome sequencing to study the core and pangenomes of soil and plant-associated prokaryotes.</title>
        <authorList>
            <person name="Whitman W."/>
        </authorList>
    </citation>
    <scope>NUCLEOTIDE SEQUENCE [LARGE SCALE GENOMIC DNA]</scope>
    <source>
        <strain evidence="2 3">C11</strain>
    </source>
</reference>
<dbReference type="EMBL" id="JACHEC010000001">
    <property type="protein sequence ID" value="MBB6400985.1"/>
    <property type="molecule type" value="Genomic_DNA"/>
</dbReference>
<evidence type="ECO:0000313" key="2">
    <source>
        <dbReference type="EMBL" id="MBB6400985.1"/>
    </source>
</evidence>
<protein>
    <submittedName>
        <fullName evidence="2">Uncharacterized protein</fullName>
    </submittedName>
</protein>
<keyword evidence="1" id="KW-1133">Transmembrane helix</keyword>
<keyword evidence="1" id="KW-0472">Membrane</keyword>
<evidence type="ECO:0000256" key="1">
    <source>
        <dbReference type="SAM" id="Phobius"/>
    </source>
</evidence>
<feature type="transmembrane region" description="Helical" evidence="1">
    <location>
        <begin position="12"/>
        <end position="33"/>
    </location>
</feature>
<feature type="transmembrane region" description="Helical" evidence="1">
    <location>
        <begin position="45"/>
        <end position="68"/>
    </location>
</feature>
<dbReference type="Proteomes" id="UP000536195">
    <property type="component" value="Unassembled WGS sequence"/>
</dbReference>
<evidence type="ECO:0000313" key="3">
    <source>
        <dbReference type="Proteomes" id="UP000536195"/>
    </source>
</evidence>
<comment type="caution">
    <text evidence="2">The sequence shown here is derived from an EMBL/GenBank/DDBJ whole genome shotgun (WGS) entry which is preliminary data.</text>
</comment>
<name>A0A7J9S2Y9_METMI</name>
<dbReference type="AlphaFoldDB" id="A0A7J9S2Y9"/>
<sequence>MERIIEFIKKHMNKIILFLISLLVFTTIAHVYWKFDLIQIFSKFMLNIITILSLAFGLSALVTATYAIKQVEEMKTQRLESYNPKLTLVNTSIPIKDLGECYFCGTDEDFKNSYHNKLKEKDLEKFTLKDMFNTYDFGNIYINLYNIGEGFARNIKFEWKKDYDKLSKELNENFNLLDLTKYENNIFTLKLNKNFENTFKLKKNSNISYFDVLTPVKYSQKAEKCFIDPNVCDVLEHIFDLHLEPEKNIIQIKRYLKIEYQDKNEKVNDSPEFFEIIISIIYDRYLNNPSIFPSEIKISPKIISKKEFLEK</sequence>
<proteinExistence type="predicted"/>